<sequence length="1383" mass="150201">MLPMRAAGTPGQWAKRALILLGICLALLVCGHLAIRYVVWPQIEKSRPALEKLLSARLGTNVTMDDVRVSWTGIRPSFEIEGLRFAGLNKAPSPLYIEKISGQLSWSSVYKLSPYFYELTLSNAQVYAQRDAKGIVSVAGIALGGKPDDYSGANWLFSQNDIQINRAQIFWNDQLSKKLQTSIEIQNLHLDNGIRSHQANLTMVTPWSKTPIQLQTDFVHRLGGQAGNWRDWVGNISWDISSLNFASLGKDFALPLYLLEGVVSSKGQLKLDSGKADGAKLFFGADQLVAQLHSGEEPLEFGRLEANLTQETDGKLLSISAESLAWRDIGSDSNAPLEKLSPMIFRWRPPGEDGEIKEFGFSSPKILVEDIAVFALNLPLPKKIRQSIKLSQATGELKFIDLNWAEKKSALGALPLPGSWFSPSRLDFTVSASLNDVSFIGFNSAIPTISHLTGNVTSNQTQGSFTLDSQNLEVKIADLLVDPKIQLDRAKGSLSWTKQKGGWLINGQKLALSNAELDTTLDISYLLADPKKADFMTLDMKFDKAQLTSVHRYLPVGLSKEVQQYLGKAFEGGIVKNGSLHIQGDPNQAPYSKGKPGQLSLHLPLIGATFKPAPLLSSNQGVWAALSNVGGSVDMENSHLQVKVDKASYKKVALENIQAEIKDVSANQPTLLINGVAAGSASEILEYVFLSPVGKKQPSLEKNLKVSGLLNVNLGLKIPLSNSDDSNVDAKVTLNGNKAQWGDIPPLENLQGKLKITETNPEFEDISATFLGGGLKISSAASAPENTSFKISGDMQSRIIKDYFARHPQSQVSPIFTSMSGTAKYEGAINFNKLGSQTNLQFDFRNWGIAAPKPINKLIGAPMQGQLFLRTYRASGTGKGASSAQADWNGKIDDQYFLAGNLDAANDLHFALGIGTNVTPTQEDFAISYVGNDLNIDAWQNFMASGKSSIKETGHKQSTATDPTVSINAQIKKLIAFDRVWNDFSLTANNKNNVWQFRPSSPNIAGELDWHPANTSSTGDLISGRLSRLHIPDEAPKKSNLDTAASSHALKKCQKPPPAERVINPNMIPSLNLTIDDFAWIKAQLGTVKIKTKTTQDSLKIESIQLANPQGSSVITGQWQGNTAGSQEQSTINVDMEIKDAGAIIAHWTSPKTVDGGQGRLSAKLNWLGPIFAPHYETLNGTVNIDLAKGRLLEVNTSGAKLLDVLSLQSLLKFATLDLQGTLGNLATKGTPFNTITSNFEIKQGIADTKEFTMNLDQARVAMNGQINIPLETQDLRITIFPTIDAAAGSLAAFAINPLLGLGVLAGQYLITNQINRTMQSDYLIQGSWSNPEIIPLDQKGQPLDKKTLDSIRSKGLLKEQAKPNSSRNLGTQPAFAQSPQAN</sequence>
<evidence type="ECO:0000256" key="1">
    <source>
        <dbReference type="SAM" id="MobiDB-lite"/>
    </source>
</evidence>
<gene>
    <name evidence="3" type="ORF">SAMN06295945_0284</name>
</gene>
<reference evidence="4" key="1">
    <citation type="submission" date="2017-08" db="EMBL/GenBank/DDBJ databases">
        <authorList>
            <person name="Varghese N."/>
            <person name="Submissions S."/>
        </authorList>
    </citation>
    <scope>NUCLEOTIDE SEQUENCE [LARGE SCALE GENOMIC DNA]</scope>
    <source>
        <strain evidence="4">AP-Melu-1000-B4</strain>
    </source>
</reference>
<dbReference type="EMBL" id="OANS01000001">
    <property type="protein sequence ID" value="SNX27965.1"/>
    <property type="molecule type" value="Genomic_DNA"/>
</dbReference>
<dbReference type="PANTHER" id="PTHR38690:SF1">
    <property type="entry name" value="PROTEASE"/>
    <property type="match status" value="1"/>
</dbReference>
<evidence type="ECO:0000259" key="2">
    <source>
        <dbReference type="Pfam" id="PF13116"/>
    </source>
</evidence>
<dbReference type="PANTHER" id="PTHR38690">
    <property type="entry name" value="PROTEASE-RELATED"/>
    <property type="match status" value="1"/>
</dbReference>
<evidence type="ECO:0000313" key="3">
    <source>
        <dbReference type="EMBL" id="SNX27965.1"/>
    </source>
</evidence>
<accession>A0A240DXP5</accession>
<organism evidence="3 4">
    <name type="scientific">Polynucleobacter meluiroseus</name>
    <dbReference type="NCBI Taxonomy" id="1938814"/>
    <lineage>
        <taxon>Bacteria</taxon>
        <taxon>Pseudomonadati</taxon>
        <taxon>Pseudomonadota</taxon>
        <taxon>Betaproteobacteria</taxon>
        <taxon>Burkholderiales</taxon>
        <taxon>Burkholderiaceae</taxon>
        <taxon>Polynucleobacter</taxon>
    </lineage>
</organism>
<keyword evidence="4" id="KW-1185">Reference proteome</keyword>
<dbReference type="OrthoDB" id="8521382at2"/>
<dbReference type="InterPro" id="IPR025263">
    <property type="entry name" value="YhdP_central"/>
</dbReference>
<feature type="compositionally biased region" description="Polar residues" evidence="1">
    <location>
        <begin position="1363"/>
        <end position="1383"/>
    </location>
</feature>
<dbReference type="InterPro" id="IPR011836">
    <property type="entry name" value="YhdP"/>
</dbReference>
<proteinExistence type="predicted"/>
<feature type="region of interest" description="Disordered" evidence="1">
    <location>
        <begin position="1355"/>
        <end position="1383"/>
    </location>
</feature>
<feature type="domain" description="YhdP central" evidence="2">
    <location>
        <begin position="12"/>
        <end position="1334"/>
    </location>
</feature>
<dbReference type="Proteomes" id="UP000218069">
    <property type="component" value="Unassembled WGS sequence"/>
</dbReference>
<dbReference type="NCBIfam" id="TIGR02099">
    <property type="entry name" value="YhdP family protein"/>
    <property type="match status" value="1"/>
</dbReference>
<evidence type="ECO:0000313" key="4">
    <source>
        <dbReference type="Proteomes" id="UP000218069"/>
    </source>
</evidence>
<protein>
    <submittedName>
        <fullName evidence="3">TIGR02099 family protein</fullName>
    </submittedName>
</protein>
<dbReference type="Pfam" id="PF13116">
    <property type="entry name" value="YhdP"/>
    <property type="match status" value="1"/>
</dbReference>
<name>A0A240DXP5_9BURK</name>